<accession>A0A1B0B5R1</accession>
<dbReference type="Proteomes" id="UP000092460">
    <property type="component" value="Unassembled WGS sequence"/>
</dbReference>
<name>A0A1B0B5R1_9MUSC</name>
<reference evidence="2" key="1">
    <citation type="submission" date="2015-01" db="EMBL/GenBank/DDBJ databases">
        <authorList>
            <person name="Aksoy S."/>
            <person name="Warren W."/>
            <person name="Wilson R.K."/>
        </authorList>
    </citation>
    <scope>NUCLEOTIDE SEQUENCE [LARGE SCALE GENOMIC DNA]</scope>
    <source>
        <strain evidence="2">IAEA</strain>
    </source>
</reference>
<dbReference type="AlphaFoldDB" id="A0A1B0B5R1"/>
<dbReference type="EMBL" id="JXJN01008816">
    <property type="status" value="NOT_ANNOTATED_CDS"/>
    <property type="molecule type" value="Genomic_DNA"/>
</dbReference>
<keyword evidence="2" id="KW-1185">Reference proteome</keyword>
<sequence>MARAWSIGGVAGAGAGAGAGGVGSGGLLLRCTAQIGDLYQEYKEIELGTPQKDPIPARENKCEKA</sequence>
<organism evidence="1 2">
    <name type="scientific">Glossina palpalis gambiensis</name>
    <dbReference type="NCBI Taxonomy" id="67801"/>
    <lineage>
        <taxon>Eukaryota</taxon>
        <taxon>Metazoa</taxon>
        <taxon>Ecdysozoa</taxon>
        <taxon>Arthropoda</taxon>
        <taxon>Hexapoda</taxon>
        <taxon>Insecta</taxon>
        <taxon>Pterygota</taxon>
        <taxon>Neoptera</taxon>
        <taxon>Endopterygota</taxon>
        <taxon>Diptera</taxon>
        <taxon>Brachycera</taxon>
        <taxon>Muscomorpha</taxon>
        <taxon>Hippoboscoidea</taxon>
        <taxon>Glossinidae</taxon>
        <taxon>Glossina</taxon>
    </lineage>
</organism>
<protein>
    <submittedName>
        <fullName evidence="1">Uncharacterized protein</fullName>
    </submittedName>
</protein>
<dbReference type="VEuPathDB" id="VectorBase:GPPI019763"/>
<dbReference type="EMBL" id="JXJN01008815">
    <property type="status" value="NOT_ANNOTATED_CDS"/>
    <property type="molecule type" value="Genomic_DNA"/>
</dbReference>
<proteinExistence type="predicted"/>
<dbReference type="STRING" id="67801.A0A1B0B5R1"/>
<dbReference type="EnsemblMetazoa" id="GPPI019763-RA">
    <property type="protein sequence ID" value="GPPI019763-PA"/>
    <property type="gene ID" value="GPPI019763"/>
</dbReference>
<reference evidence="1" key="2">
    <citation type="submission" date="2020-05" db="UniProtKB">
        <authorList>
            <consortium name="EnsemblMetazoa"/>
        </authorList>
    </citation>
    <scope>IDENTIFICATION</scope>
    <source>
        <strain evidence="1">IAEA</strain>
    </source>
</reference>
<evidence type="ECO:0000313" key="2">
    <source>
        <dbReference type="Proteomes" id="UP000092460"/>
    </source>
</evidence>
<evidence type="ECO:0000313" key="1">
    <source>
        <dbReference type="EnsemblMetazoa" id="GPPI019763-PA"/>
    </source>
</evidence>